<dbReference type="Proteomes" id="UP000436088">
    <property type="component" value="Unassembled WGS sequence"/>
</dbReference>
<protein>
    <submittedName>
        <fullName evidence="1">Uncharacterized protein</fullName>
    </submittedName>
</protein>
<gene>
    <name evidence="1" type="ORF">F3Y22_tig00111069pilonHSYRG00030</name>
</gene>
<dbReference type="AlphaFoldDB" id="A0A6A2Z2Y0"/>
<name>A0A6A2Z2Y0_HIBSY</name>
<proteinExistence type="predicted"/>
<accession>A0A6A2Z2Y0</accession>
<reference evidence="1" key="1">
    <citation type="submission" date="2019-09" db="EMBL/GenBank/DDBJ databases">
        <title>Draft genome information of white flower Hibiscus syriacus.</title>
        <authorList>
            <person name="Kim Y.-M."/>
        </authorList>
    </citation>
    <scope>NUCLEOTIDE SEQUENCE [LARGE SCALE GENOMIC DNA]</scope>
    <source>
        <strain evidence="1">YM2019G1</strain>
    </source>
</reference>
<evidence type="ECO:0000313" key="2">
    <source>
        <dbReference type="Proteomes" id="UP000436088"/>
    </source>
</evidence>
<comment type="caution">
    <text evidence="1">The sequence shown here is derived from an EMBL/GenBank/DDBJ whole genome shotgun (WGS) entry which is preliminary data.</text>
</comment>
<keyword evidence="2" id="KW-1185">Reference proteome</keyword>
<organism evidence="1 2">
    <name type="scientific">Hibiscus syriacus</name>
    <name type="common">Rose of Sharon</name>
    <dbReference type="NCBI Taxonomy" id="106335"/>
    <lineage>
        <taxon>Eukaryota</taxon>
        <taxon>Viridiplantae</taxon>
        <taxon>Streptophyta</taxon>
        <taxon>Embryophyta</taxon>
        <taxon>Tracheophyta</taxon>
        <taxon>Spermatophyta</taxon>
        <taxon>Magnoliopsida</taxon>
        <taxon>eudicotyledons</taxon>
        <taxon>Gunneridae</taxon>
        <taxon>Pentapetalae</taxon>
        <taxon>rosids</taxon>
        <taxon>malvids</taxon>
        <taxon>Malvales</taxon>
        <taxon>Malvaceae</taxon>
        <taxon>Malvoideae</taxon>
        <taxon>Hibiscus</taxon>
    </lineage>
</organism>
<sequence length="115" mass="12719">MRRRRSDVGVPRRPTMVDMDVMYDDMRDILQRQTPVPGDMNVGPPTVDGLVRVEDELVLELDDHVCRENDPQRLVLDDGVSERARFGVDGVVVGRVGDGVDPAAFTAERASGEAD</sequence>
<evidence type="ECO:0000313" key="1">
    <source>
        <dbReference type="EMBL" id="KAE8686304.1"/>
    </source>
</evidence>
<dbReference type="EMBL" id="VEPZ02001219">
    <property type="protein sequence ID" value="KAE8686304.1"/>
    <property type="molecule type" value="Genomic_DNA"/>
</dbReference>